<evidence type="ECO:0000313" key="2">
    <source>
        <dbReference type="EMBL" id="RHW41650.1"/>
    </source>
</evidence>
<dbReference type="AlphaFoldDB" id="A0A417YW68"/>
<name>A0A417YW68_9BACI</name>
<feature type="transmembrane region" description="Helical" evidence="1">
    <location>
        <begin position="5"/>
        <end position="21"/>
    </location>
</feature>
<evidence type="ECO:0000313" key="3">
    <source>
        <dbReference type="Proteomes" id="UP000284416"/>
    </source>
</evidence>
<organism evidence="2 3">
    <name type="scientific">Neobacillus notoginsengisoli</name>
    <dbReference type="NCBI Taxonomy" id="1578198"/>
    <lineage>
        <taxon>Bacteria</taxon>
        <taxon>Bacillati</taxon>
        <taxon>Bacillota</taxon>
        <taxon>Bacilli</taxon>
        <taxon>Bacillales</taxon>
        <taxon>Bacillaceae</taxon>
        <taxon>Neobacillus</taxon>
    </lineage>
</organism>
<comment type="caution">
    <text evidence="2">The sequence shown here is derived from an EMBL/GenBank/DDBJ whole genome shotgun (WGS) entry which is preliminary data.</text>
</comment>
<keyword evidence="1" id="KW-0812">Transmembrane</keyword>
<accession>A0A417YW68</accession>
<evidence type="ECO:0000256" key="1">
    <source>
        <dbReference type="SAM" id="Phobius"/>
    </source>
</evidence>
<proteinExistence type="predicted"/>
<feature type="transmembrane region" description="Helical" evidence="1">
    <location>
        <begin position="65"/>
        <end position="84"/>
    </location>
</feature>
<sequence>MVKWLAYLVIGFAYFMGILAVDEWLADRSGDYLAAYLVMGLGIFLVGLFLLKGKVLFSFKLFKNYYLRAYLVITIGEPLSYEVFDQWRLGKFRKLADLKDVWMFPGSIGWLNLFIYSMGAAFILTAAYIFIVGLKESGKNVILLCVFSLLLTAFSVYITKNDFEAIRTDGIVTHKLGKKEEIAWSEVRHVDILGYLSEDGVSKNRTRSFKWDFVFYLNDGTEKRIGPFLYSEFYLNGSLDIKKLIIEKKIPMATDKITKEEWGFIKVHMEYEDGNPEDFYSVFQYNPEAKEYYSIPYE</sequence>
<dbReference type="EMBL" id="QWEG01000004">
    <property type="protein sequence ID" value="RHW41650.1"/>
    <property type="molecule type" value="Genomic_DNA"/>
</dbReference>
<dbReference type="Proteomes" id="UP000284416">
    <property type="component" value="Unassembled WGS sequence"/>
</dbReference>
<reference evidence="2 3" key="1">
    <citation type="journal article" date="2017" name="Int. J. Syst. Evol. Microbiol.">
        <title>Bacillus notoginsengisoli sp. nov., a novel bacterium isolated from the rhizosphere of Panax notoginseng.</title>
        <authorList>
            <person name="Zhang M.Y."/>
            <person name="Cheng J."/>
            <person name="Cai Y."/>
            <person name="Zhang T.Y."/>
            <person name="Wu Y.Y."/>
            <person name="Manikprabhu D."/>
            <person name="Li W.J."/>
            <person name="Zhang Y.X."/>
        </authorList>
    </citation>
    <scope>NUCLEOTIDE SEQUENCE [LARGE SCALE GENOMIC DNA]</scope>
    <source>
        <strain evidence="2 3">JCM 30743</strain>
    </source>
</reference>
<feature type="transmembrane region" description="Helical" evidence="1">
    <location>
        <begin position="113"/>
        <end position="134"/>
    </location>
</feature>
<keyword evidence="1" id="KW-0472">Membrane</keyword>
<keyword evidence="3" id="KW-1185">Reference proteome</keyword>
<dbReference type="RefSeq" id="WP_118920232.1">
    <property type="nucleotide sequence ID" value="NZ_QWEG01000004.1"/>
</dbReference>
<dbReference type="OrthoDB" id="2814527at2"/>
<keyword evidence="1" id="KW-1133">Transmembrane helix</keyword>
<gene>
    <name evidence="2" type="ORF">D1B31_08000</name>
</gene>
<protein>
    <submittedName>
        <fullName evidence="2">Uncharacterized protein</fullName>
    </submittedName>
</protein>
<feature type="transmembrane region" description="Helical" evidence="1">
    <location>
        <begin position="33"/>
        <end position="53"/>
    </location>
</feature>
<feature type="transmembrane region" description="Helical" evidence="1">
    <location>
        <begin position="141"/>
        <end position="158"/>
    </location>
</feature>